<keyword evidence="1" id="KW-0812">Transmembrane</keyword>
<gene>
    <name evidence="2" type="ORF">AFIC_001948</name>
</gene>
<sequence length="257" mass="28165">MARPTTEDDLHAFVDQTLDVRRKEEIAAYLDAHPDIAGRVAAYSRQRKLLKAGYAPIADEPIPPQLNLSRIIERQRRPSIATRWMAVAAAIVLLCMGGVGGWFLRNMTQPSEGIAALVEEASASYAVYAPDHQRPIEIKASDRDALVNWTTERLGRVVAIPDLSASGFRLMGGRVVATGHGPAAMFMYDDDHGTRLVILARRMAVDQNMPMARQTNGSLNGYAWADKGLGFSLVAPASPQRLHPLADEARRQTSPDI</sequence>
<evidence type="ECO:0000256" key="1">
    <source>
        <dbReference type="SAM" id="Phobius"/>
    </source>
</evidence>
<dbReference type="Proteomes" id="UP001213907">
    <property type="component" value="Chromosome"/>
</dbReference>
<dbReference type="RefSeq" id="WP_420833321.1">
    <property type="nucleotide sequence ID" value="NZ_BAABDX010000002.1"/>
</dbReference>
<evidence type="ECO:0000313" key="3">
    <source>
        <dbReference type="Proteomes" id="UP001213907"/>
    </source>
</evidence>
<proteinExistence type="predicted"/>
<keyword evidence="1" id="KW-1133">Transmembrane helix</keyword>
<name>A0ABY8BK78_AFICR</name>
<protein>
    <submittedName>
        <fullName evidence="2">Anti-sigma factor</fullName>
    </submittedName>
</protein>
<accession>A0ABY8BK78</accession>
<reference evidence="2 3" key="1">
    <citation type="submission" date="2022-11" db="EMBL/GenBank/DDBJ databases">
        <authorList>
            <person name="Siebert D."/>
            <person name="Busche T."/>
            <person name="Saydam E."/>
            <person name="Kalinowski J."/>
            <person name="Ruckert C."/>
            <person name="Blombach B."/>
        </authorList>
    </citation>
    <scope>NUCLEOTIDE SEQUENCE [LARGE SCALE GENOMIC DNA]</scope>
    <source>
        <strain evidence="2 3">DSM 1083</strain>
    </source>
</reference>
<dbReference type="EMBL" id="CP113162">
    <property type="protein sequence ID" value="WEF50410.1"/>
    <property type="molecule type" value="Genomic_DNA"/>
</dbReference>
<keyword evidence="3" id="KW-1185">Reference proteome</keyword>
<evidence type="ECO:0000313" key="2">
    <source>
        <dbReference type="EMBL" id="WEF50410.1"/>
    </source>
</evidence>
<organism evidence="2 3">
    <name type="scientific">Afipia carboxydohydrogena</name>
    <name type="common">Pseudomonas carboxydohydrogena</name>
    <dbReference type="NCBI Taxonomy" id="290"/>
    <lineage>
        <taxon>Bacteria</taxon>
        <taxon>Pseudomonadati</taxon>
        <taxon>Pseudomonadota</taxon>
        <taxon>Alphaproteobacteria</taxon>
        <taxon>Hyphomicrobiales</taxon>
        <taxon>Nitrobacteraceae</taxon>
        <taxon>Afipia</taxon>
    </lineage>
</organism>
<feature type="transmembrane region" description="Helical" evidence="1">
    <location>
        <begin position="84"/>
        <end position="104"/>
    </location>
</feature>
<keyword evidence="1" id="KW-0472">Membrane</keyword>